<organism evidence="3 4">
    <name type="scientific">Bradyrhizobium australiense</name>
    <dbReference type="NCBI Taxonomy" id="2721161"/>
    <lineage>
        <taxon>Bacteria</taxon>
        <taxon>Pseudomonadati</taxon>
        <taxon>Pseudomonadota</taxon>
        <taxon>Alphaproteobacteria</taxon>
        <taxon>Hyphomicrobiales</taxon>
        <taxon>Nitrobacteraceae</taxon>
        <taxon>Bradyrhizobium</taxon>
    </lineage>
</organism>
<accession>A0A7Y4GVQ1</accession>
<evidence type="ECO:0000313" key="3">
    <source>
        <dbReference type="EMBL" id="NOJ42192.1"/>
    </source>
</evidence>
<protein>
    <submittedName>
        <fullName evidence="3">Uncharacterized protein</fullName>
    </submittedName>
</protein>
<evidence type="ECO:0000256" key="2">
    <source>
        <dbReference type="SAM" id="SignalP"/>
    </source>
</evidence>
<evidence type="ECO:0000313" key="4">
    <source>
        <dbReference type="Proteomes" id="UP000544122"/>
    </source>
</evidence>
<dbReference type="Proteomes" id="UP000544122">
    <property type="component" value="Unassembled WGS sequence"/>
</dbReference>
<comment type="caution">
    <text evidence="3">The sequence shown here is derived from an EMBL/GenBank/DDBJ whole genome shotgun (WGS) entry which is preliminary data.</text>
</comment>
<evidence type="ECO:0000256" key="1">
    <source>
        <dbReference type="SAM" id="MobiDB-lite"/>
    </source>
</evidence>
<sequence length="126" mass="12530">MAMKRAVLLSCVLAATAGVAGAQAPPGPTTPPAQTAPPSPDRAANCAPMQPTPHSSPTVPEGKTPEGTTTGQRTEPLGDKLARSEGVLCPPPGIDPEMHAPAPNGSKTPVIPPPGSPGGDPTIRPK</sequence>
<reference evidence="3 4" key="1">
    <citation type="submission" date="2020-03" db="EMBL/GenBank/DDBJ databases">
        <title>Bradyrhizobium diversity isolated from nodules of Indigofera sp.</title>
        <authorList>
            <person name="Klepa M."/>
            <person name="Helene L."/>
            <person name="Hungria M."/>
        </authorList>
    </citation>
    <scope>NUCLEOTIDE SEQUENCE [LARGE SCALE GENOMIC DNA]</scope>
    <source>
        <strain evidence="3 4">WSM 1791</strain>
    </source>
</reference>
<name>A0A7Y4GVQ1_9BRAD</name>
<dbReference type="EMBL" id="JAAVLX010000007">
    <property type="protein sequence ID" value="NOJ42192.1"/>
    <property type="molecule type" value="Genomic_DNA"/>
</dbReference>
<feature type="compositionally biased region" description="Pro residues" evidence="1">
    <location>
        <begin position="25"/>
        <end position="40"/>
    </location>
</feature>
<feature type="compositionally biased region" description="Low complexity" evidence="1">
    <location>
        <begin position="57"/>
        <end position="71"/>
    </location>
</feature>
<feature type="region of interest" description="Disordered" evidence="1">
    <location>
        <begin position="20"/>
        <end position="126"/>
    </location>
</feature>
<gene>
    <name evidence="3" type="ORF">HCN58_21800</name>
</gene>
<keyword evidence="2" id="KW-0732">Signal</keyword>
<feature type="chain" id="PRO_5031370756" evidence="2">
    <location>
        <begin position="23"/>
        <end position="126"/>
    </location>
</feature>
<feature type="signal peptide" evidence="2">
    <location>
        <begin position="1"/>
        <end position="22"/>
    </location>
</feature>
<dbReference type="AlphaFoldDB" id="A0A7Y4GVQ1"/>
<keyword evidence="4" id="KW-1185">Reference proteome</keyword>
<dbReference type="RefSeq" id="WP_376701201.1">
    <property type="nucleotide sequence ID" value="NZ_JAAVLX010000007.1"/>
</dbReference>
<proteinExistence type="predicted"/>